<dbReference type="AlphaFoldDB" id="U9TLV8"/>
<dbReference type="HOGENOM" id="CLU_3107572_0_0_1"/>
<sequence>MFQFEIRILNNECLLHHKIDKYEDVQSIIRLGYINLMKQILFNNIESDAYV</sequence>
<gene>
    <name evidence="1" type="ORF">GLOINDRAFT_210241</name>
</gene>
<protein>
    <submittedName>
        <fullName evidence="1">Uncharacterized protein</fullName>
    </submittedName>
</protein>
<reference evidence="1" key="1">
    <citation type="submission" date="2013-07" db="EMBL/GenBank/DDBJ databases">
        <title>The genome of an arbuscular mycorrhizal fungus provides insights into the evolution of the oldest plant symbiosis.</title>
        <authorList>
            <consortium name="DOE Joint Genome Institute"/>
            <person name="Tisserant E."/>
            <person name="Malbreil M."/>
            <person name="Kuo A."/>
            <person name="Kohler A."/>
            <person name="Symeonidi A."/>
            <person name="Balestrini R."/>
            <person name="Charron P."/>
            <person name="Duensing N."/>
            <person name="Frei-dit-Frey N."/>
            <person name="Gianinazzi-Pearson V."/>
            <person name="Gilbert B."/>
            <person name="Handa Y."/>
            <person name="Hijri M."/>
            <person name="Kaul R."/>
            <person name="Kawaguchi M."/>
            <person name="Krajinski F."/>
            <person name="Lammers P."/>
            <person name="Lapierre D."/>
            <person name="Masclaux F.G."/>
            <person name="Murat C."/>
            <person name="Morin E."/>
            <person name="Ndikumana S."/>
            <person name="Pagni M."/>
            <person name="Petitpierre D."/>
            <person name="Requena N."/>
            <person name="Rosikiewicz P."/>
            <person name="Riley R."/>
            <person name="Saito K."/>
            <person name="San Clemente H."/>
            <person name="Shapiro H."/>
            <person name="van Tuinen D."/>
            <person name="Becard G."/>
            <person name="Bonfante P."/>
            <person name="Paszkowski U."/>
            <person name="Shachar-Hill Y."/>
            <person name="Young J.P."/>
            <person name="Sanders I.R."/>
            <person name="Henrissat B."/>
            <person name="Rensing S.A."/>
            <person name="Grigoriev I.V."/>
            <person name="Corradi N."/>
            <person name="Roux C."/>
            <person name="Martin F."/>
        </authorList>
    </citation>
    <scope>NUCLEOTIDE SEQUENCE</scope>
    <source>
        <strain evidence="1">DAOM 197198</strain>
    </source>
</reference>
<organism evidence="1">
    <name type="scientific">Rhizophagus irregularis (strain DAOM 181602 / DAOM 197198 / MUCL 43194)</name>
    <name type="common">Arbuscular mycorrhizal fungus</name>
    <name type="synonym">Glomus intraradices</name>
    <dbReference type="NCBI Taxonomy" id="747089"/>
    <lineage>
        <taxon>Eukaryota</taxon>
        <taxon>Fungi</taxon>
        <taxon>Fungi incertae sedis</taxon>
        <taxon>Mucoromycota</taxon>
        <taxon>Glomeromycotina</taxon>
        <taxon>Glomeromycetes</taxon>
        <taxon>Glomerales</taxon>
        <taxon>Glomeraceae</taxon>
        <taxon>Rhizophagus</taxon>
    </lineage>
</organism>
<accession>U9TLV8</accession>
<proteinExistence type="predicted"/>
<dbReference type="EMBL" id="KI289210">
    <property type="protein sequence ID" value="ESA08432.1"/>
    <property type="molecule type" value="Genomic_DNA"/>
</dbReference>
<evidence type="ECO:0000313" key="1">
    <source>
        <dbReference type="EMBL" id="ESA08432.1"/>
    </source>
</evidence>
<name>U9TLV8_RHIID</name>